<dbReference type="OrthoDB" id="795468at2"/>
<sequence>MMRALRAILAVIFLLSGVAKLMALPFEVAAFERWGYAIGFMYVVGLAESAGAIGVLLPLPSLRRVAAGGLILLMLGALQTHLRHAEGGMAVLAALLLLALALVVWRPGGGDVNRMADSRRLR</sequence>
<evidence type="ECO:0008006" key="8">
    <source>
        <dbReference type="Google" id="ProtNLM"/>
    </source>
</evidence>
<feature type="transmembrane region" description="Helical" evidence="5">
    <location>
        <begin position="33"/>
        <end position="57"/>
    </location>
</feature>
<dbReference type="Pfam" id="PF13564">
    <property type="entry name" value="DoxX_2"/>
    <property type="match status" value="1"/>
</dbReference>
<dbReference type="GO" id="GO:0016020">
    <property type="term" value="C:membrane"/>
    <property type="evidence" value="ECO:0007669"/>
    <property type="project" value="UniProtKB-SubCell"/>
</dbReference>
<evidence type="ECO:0000313" key="6">
    <source>
        <dbReference type="EMBL" id="PEH72773.1"/>
    </source>
</evidence>
<evidence type="ECO:0000256" key="3">
    <source>
        <dbReference type="ARBA" id="ARBA00022989"/>
    </source>
</evidence>
<comment type="subcellular location">
    <subcellularLocation>
        <location evidence="1">Membrane</location>
        <topology evidence="1">Multi-pass membrane protein</topology>
    </subcellularLocation>
</comment>
<feature type="transmembrane region" description="Helical" evidence="5">
    <location>
        <begin position="64"/>
        <end position="82"/>
    </location>
</feature>
<evidence type="ECO:0000313" key="7">
    <source>
        <dbReference type="Proteomes" id="UP000219788"/>
    </source>
</evidence>
<keyword evidence="3 5" id="KW-1133">Transmembrane helix</keyword>
<comment type="caution">
    <text evidence="6">The sequence shown here is derived from an EMBL/GenBank/DDBJ whole genome shotgun (WGS) entry which is preliminary data.</text>
</comment>
<evidence type="ECO:0000256" key="1">
    <source>
        <dbReference type="ARBA" id="ARBA00004141"/>
    </source>
</evidence>
<proteinExistence type="predicted"/>
<evidence type="ECO:0000256" key="4">
    <source>
        <dbReference type="ARBA" id="ARBA00023136"/>
    </source>
</evidence>
<evidence type="ECO:0000256" key="5">
    <source>
        <dbReference type="SAM" id="Phobius"/>
    </source>
</evidence>
<organism evidence="6 7">
    <name type="scientific">Edwardsiella tarda</name>
    <dbReference type="NCBI Taxonomy" id="636"/>
    <lineage>
        <taxon>Bacteria</taxon>
        <taxon>Pseudomonadati</taxon>
        <taxon>Pseudomonadota</taxon>
        <taxon>Gammaproteobacteria</taxon>
        <taxon>Enterobacterales</taxon>
        <taxon>Hafniaceae</taxon>
        <taxon>Edwardsiella</taxon>
    </lineage>
</organism>
<dbReference type="RefSeq" id="WP_098143231.1">
    <property type="nucleotide sequence ID" value="NZ_PDDV01000013.1"/>
</dbReference>
<gene>
    <name evidence="6" type="ORF">CRM76_12945</name>
</gene>
<dbReference type="STRING" id="636.AAW15_08410"/>
<dbReference type="AlphaFoldDB" id="A0A2A7U3F2"/>
<dbReference type="EMBL" id="PDDV01000013">
    <property type="protein sequence ID" value="PEH72773.1"/>
    <property type="molecule type" value="Genomic_DNA"/>
</dbReference>
<accession>A0A2A7U3F2</accession>
<protein>
    <recommendedName>
        <fullName evidence="8">DoxX family protein</fullName>
    </recommendedName>
</protein>
<dbReference type="InterPro" id="IPR032808">
    <property type="entry name" value="DoxX"/>
</dbReference>
<evidence type="ECO:0000256" key="2">
    <source>
        <dbReference type="ARBA" id="ARBA00022692"/>
    </source>
</evidence>
<reference evidence="7" key="1">
    <citation type="submission" date="2017-09" db="EMBL/GenBank/DDBJ databases">
        <title>FDA dAtabase for Regulatory Grade micrObial Sequences (FDA-ARGOS): Supporting development and validation of Infectious Disease Dx tests.</title>
        <authorList>
            <person name="Goldberg B."/>
            <person name="Campos J."/>
            <person name="Tallon L."/>
            <person name="Sadzewicz L."/>
            <person name="Ott S."/>
            <person name="Zhao X."/>
            <person name="Nagaraj S."/>
            <person name="Vavikolanu K."/>
            <person name="Aluvathingal J."/>
            <person name="Nadendla S."/>
            <person name="Geyer C."/>
            <person name="Sichtig H."/>
        </authorList>
    </citation>
    <scope>NUCLEOTIDE SEQUENCE [LARGE SCALE GENOMIC DNA]</scope>
    <source>
        <strain evidence="7">FDAARGOS_370</strain>
    </source>
</reference>
<keyword evidence="2 5" id="KW-0812">Transmembrane</keyword>
<dbReference type="Proteomes" id="UP000219788">
    <property type="component" value="Unassembled WGS sequence"/>
</dbReference>
<feature type="transmembrane region" description="Helical" evidence="5">
    <location>
        <begin position="88"/>
        <end position="105"/>
    </location>
</feature>
<keyword evidence="4 5" id="KW-0472">Membrane</keyword>
<name>A0A2A7U3F2_EDWTA</name>